<proteinExistence type="evidence at transcript level"/>
<name>C4IYQ5_MAIZE</name>
<dbReference type="AlphaFoldDB" id="C4IYQ5"/>
<evidence type="ECO:0000313" key="1">
    <source>
        <dbReference type="EMBL" id="ACR34055.1"/>
    </source>
</evidence>
<organism evidence="1">
    <name type="scientific">Zea mays</name>
    <name type="common">Maize</name>
    <dbReference type="NCBI Taxonomy" id="4577"/>
    <lineage>
        <taxon>Eukaryota</taxon>
        <taxon>Viridiplantae</taxon>
        <taxon>Streptophyta</taxon>
        <taxon>Embryophyta</taxon>
        <taxon>Tracheophyta</taxon>
        <taxon>Spermatophyta</taxon>
        <taxon>Magnoliopsida</taxon>
        <taxon>Liliopsida</taxon>
        <taxon>Poales</taxon>
        <taxon>Poaceae</taxon>
        <taxon>PACMAD clade</taxon>
        <taxon>Panicoideae</taxon>
        <taxon>Andropogonodae</taxon>
        <taxon>Andropogoneae</taxon>
        <taxon>Tripsacinae</taxon>
        <taxon>Zea</taxon>
    </lineage>
</organism>
<reference evidence="1" key="1">
    <citation type="journal article" date="2009" name="PLoS Genet.">
        <title>Sequencing, mapping, and analysis of 27,455 maize full-length cDNAs.</title>
        <authorList>
            <person name="Soderlund C."/>
            <person name="Descour A."/>
            <person name="Kudrna D."/>
            <person name="Bomhoff M."/>
            <person name="Boyd L."/>
            <person name="Currie J."/>
            <person name="Angelova A."/>
            <person name="Collura K."/>
            <person name="Wissotski M."/>
            <person name="Ashley E."/>
            <person name="Morrow D."/>
            <person name="Fernandes J."/>
            <person name="Walbot V."/>
            <person name="Yu Y."/>
        </authorList>
    </citation>
    <scope>NUCLEOTIDE SEQUENCE</scope>
    <source>
        <strain evidence="1">B73</strain>
    </source>
</reference>
<protein>
    <submittedName>
        <fullName evidence="1">Uncharacterized protein</fullName>
    </submittedName>
</protein>
<dbReference type="EMBL" id="BT086726">
    <property type="protein sequence ID" value="ACR37079.1"/>
    <property type="molecule type" value="mRNA"/>
</dbReference>
<accession>C4IYQ5</accession>
<sequence length="72" mass="7996">MSTISYSSDTIHRTRECRHTTTICHSNIPSAAHPLGSHRTDSVTPLQNLQQIYRTGTAQVSGSQVLTRTMQK</sequence>
<dbReference type="EMBL" id="BT083702">
    <property type="protein sequence ID" value="ACR34055.1"/>
    <property type="molecule type" value="mRNA"/>
</dbReference>
<reference evidence="1" key="2">
    <citation type="submission" date="2012-06" db="EMBL/GenBank/DDBJ databases">
        <authorList>
            <person name="Yu Y."/>
            <person name="Currie J."/>
            <person name="Lomeli R."/>
            <person name="Angelova A."/>
            <person name="Collura K."/>
            <person name="Wissotski M."/>
            <person name="Campos D."/>
            <person name="Kudrna D."/>
            <person name="Golser W."/>
            <person name="Ashely E."/>
            <person name="Descour A."/>
            <person name="Fernandes J."/>
            <person name="Soderlund C."/>
            <person name="Walbot V."/>
        </authorList>
    </citation>
    <scope>NUCLEOTIDE SEQUENCE</scope>
    <source>
        <strain evidence="1">B73</strain>
    </source>
</reference>